<dbReference type="Pfam" id="PF00440">
    <property type="entry name" value="TetR_N"/>
    <property type="match status" value="1"/>
</dbReference>
<evidence type="ECO:0000256" key="1">
    <source>
        <dbReference type="ARBA" id="ARBA00023015"/>
    </source>
</evidence>
<proteinExistence type="predicted"/>
<dbReference type="InterPro" id="IPR001647">
    <property type="entry name" value="HTH_TetR"/>
</dbReference>
<accession>A0A157SQT2</accession>
<feature type="domain" description="HTH tetR-type" evidence="5">
    <location>
        <begin position="18"/>
        <end position="78"/>
    </location>
</feature>
<dbReference type="FunFam" id="1.10.10.60:FF:000141">
    <property type="entry name" value="TetR family transcriptional regulator"/>
    <property type="match status" value="1"/>
</dbReference>
<keyword evidence="3" id="KW-0804">Transcription</keyword>
<gene>
    <name evidence="6" type="primary">yfiR</name>
    <name evidence="6" type="ORF">SAMEA3906487_03355</name>
</gene>
<dbReference type="InterPro" id="IPR009057">
    <property type="entry name" value="Homeodomain-like_sf"/>
</dbReference>
<name>A0A157SQT2_9BORD</name>
<organism evidence="6 7">
    <name type="scientific">Bordetella trematum</name>
    <dbReference type="NCBI Taxonomy" id="123899"/>
    <lineage>
        <taxon>Bacteria</taxon>
        <taxon>Pseudomonadati</taxon>
        <taxon>Pseudomonadota</taxon>
        <taxon>Betaproteobacteria</taxon>
        <taxon>Burkholderiales</taxon>
        <taxon>Alcaligenaceae</taxon>
        <taxon>Bordetella</taxon>
    </lineage>
</organism>
<dbReference type="InterPro" id="IPR050109">
    <property type="entry name" value="HTH-type_TetR-like_transc_reg"/>
</dbReference>
<dbReference type="SUPFAM" id="SSF48498">
    <property type="entry name" value="Tetracyclin repressor-like, C-terminal domain"/>
    <property type="match status" value="1"/>
</dbReference>
<dbReference type="GO" id="GO:0000976">
    <property type="term" value="F:transcription cis-regulatory region binding"/>
    <property type="evidence" value="ECO:0007669"/>
    <property type="project" value="TreeGrafter"/>
</dbReference>
<dbReference type="Gene3D" id="1.10.357.10">
    <property type="entry name" value="Tetracycline Repressor, domain 2"/>
    <property type="match status" value="1"/>
</dbReference>
<dbReference type="SUPFAM" id="SSF46689">
    <property type="entry name" value="Homeodomain-like"/>
    <property type="match status" value="1"/>
</dbReference>
<sequence length="208" mass="23126">MNTVVSQDAPSRRRLPPERRVQEILDAALVEFSARGYGATRMDDIAARAGLSKGGLYAHFASKEDMLAALLELWLKPTPIDPEAMLDGVCSLRELSCRFVDCLYEALSQPAVMTTFRLLMAEGWRVPEVMERWRSDAQLERVALARLIELAAARGLCANRAARHSWLLLSPVVHALMVAMITGDPQRAREPEWRAGHIEMMCALLAAA</sequence>
<keyword evidence="7" id="KW-1185">Reference proteome</keyword>
<dbReference type="RefSeq" id="WP_025516053.1">
    <property type="nucleotide sequence ID" value="NZ_CP016340.1"/>
</dbReference>
<dbReference type="GeneID" id="56589407"/>
<feature type="DNA-binding region" description="H-T-H motif" evidence="4">
    <location>
        <begin position="41"/>
        <end position="60"/>
    </location>
</feature>
<dbReference type="STRING" id="123899.SAMEA3906487_03355"/>
<evidence type="ECO:0000256" key="2">
    <source>
        <dbReference type="ARBA" id="ARBA00023125"/>
    </source>
</evidence>
<dbReference type="OrthoDB" id="116240at2"/>
<reference evidence="6 7" key="1">
    <citation type="submission" date="2016-04" db="EMBL/GenBank/DDBJ databases">
        <authorList>
            <consortium name="Pathogen Informatics"/>
        </authorList>
    </citation>
    <scope>NUCLEOTIDE SEQUENCE [LARGE SCALE GENOMIC DNA]</scope>
    <source>
        <strain evidence="6 7">H044680328</strain>
    </source>
</reference>
<dbReference type="PROSITE" id="PS50977">
    <property type="entry name" value="HTH_TETR_2"/>
    <property type="match status" value="1"/>
</dbReference>
<dbReference type="eggNOG" id="COG1309">
    <property type="taxonomic scope" value="Bacteria"/>
</dbReference>
<dbReference type="InterPro" id="IPR039536">
    <property type="entry name" value="TetR_C_Proteobacteria"/>
</dbReference>
<evidence type="ECO:0000313" key="7">
    <source>
        <dbReference type="Proteomes" id="UP000076825"/>
    </source>
</evidence>
<dbReference type="Pfam" id="PF14246">
    <property type="entry name" value="TetR_C_7"/>
    <property type="match status" value="1"/>
</dbReference>
<dbReference type="Proteomes" id="UP000076825">
    <property type="component" value="Chromosome 1"/>
</dbReference>
<dbReference type="PRINTS" id="PR00455">
    <property type="entry name" value="HTHTETR"/>
</dbReference>
<dbReference type="GO" id="GO:0003700">
    <property type="term" value="F:DNA-binding transcription factor activity"/>
    <property type="evidence" value="ECO:0007669"/>
    <property type="project" value="TreeGrafter"/>
</dbReference>
<evidence type="ECO:0000313" key="6">
    <source>
        <dbReference type="EMBL" id="SAI72664.1"/>
    </source>
</evidence>
<dbReference type="PANTHER" id="PTHR30055:SF223">
    <property type="entry name" value="HTH-TYPE TRANSCRIPTIONAL REGULATOR UIDR"/>
    <property type="match status" value="1"/>
</dbReference>
<dbReference type="PATRIC" id="fig|123899.6.peg.3353"/>
<keyword evidence="1" id="KW-0805">Transcription regulation</keyword>
<dbReference type="PANTHER" id="PTHR30055">
    <property type="entry name" value="HTH-TYPE TRANSCRIPTIONAL REGULATOR RUTR"/>
    <property type="match status" value="1"/>
</dbReference>
<dbReference type="AlphaFoldDB" id="A0A157SQT2"/>
<keyword evidence="2 4" id="KW-0238">DNA-binding</keyword>
<protein>
    <submittedName>
        <fullName evidence="6">TetR family transcriptional regulator</fullName>
    </submittedName>
</protein>
<dbReference type="KEGG" id="btrm:SAMEA390648703355"/>
<evidence type="ECO:0000256" key="3">
    <source>
        <dbReference type="ARBA" id="ARBA00023163"/>
    </source>
</evidence>
<evidence type="ECO:0000259" key="5">
    <source>
        <dbReference type="PROSITE" id="PS50977"/>
    </source>
</evidence>
<dbReference type="EMBL" id="LT546645">
    <property type="protein sequence ID" value="SAI72664.1"/>
    <property type="molecule type" value="Genomic_DNA"/>
</dbReference>
<evidence type="ECO:0000256" key="4">
    <source>
        <dbReference type="PROSITE-ProRule" id="PRU00335"/>
    </source>
</evidence>
<dbReference type="InterPro" id="IPR036271">
    <property type="entry name" value="Tet_transcr_reg_TetR-rel_C_sf"/>
</dbReference>